<evidence type="ECO:0000313" key="2">
    <source>
        <dbReference type="Proteomes" id="UP000184192"/>
    </source>
</evidence>
<keyword evidence="2" id="KW-1185">Reference proteome</keyword>
<reference evidence="2" key="1">
    <citation type="submission" date="2016-11" db="EMBL/GenBank/DDBJ databases">
        <authorList>
            <person name="Varghese N."/>
            <person name="Submissions S."/>
        </authorList>
    </citation>
    <scope>NUCLEOTIDE SEQUENCE [LARGE SCALE GENOMIC DNA]</scope>
    <source>
        <strain evidence="2">DSM 26884</strain>
    </source>
</reference>
<proteinExistence type="predicted"/>
<gene>
    <name evidence="1" type="ORF">SAMN05444350_11043</name>
</gene>
<name>A0A1M6ESG4_9BACE</name>
<organism evidence="1 2">
    <name type="scientific">Bacteroides stercorirosoris</name>
    <dbReference type="NCBI Taxonomy" id="871324"/>
    <lineage>
        <taxon>Bacteria</taxon>
        <taxon>Pseudomonadati</taxon>
        <taxon>Bacteroidota</taxon>
        <taxon>Bacteroidia</taxon>
        <taxon>Bacteroidales</taxon>
        <taxon>Bacteroidaceae</taxon>
        <taxon>Bacteroides</taxon>
    </lineage>
</organism>
<protein>
    <submittedName>
        <fullName evidence="1">Uncharacterized protein</fullName>
    </submittedName>
</protein>
<accession>A0A1M6ESG4</accession>
<evidence type="ECO:0000313" key="1">
    <source>
        <dbReference type="EMBL" id="SHI88444.1"/>
    </source>
</evidence>
<dbReference type="AlphaFoldDB" id="A0A1M6ESG4"/>
<sequence>MAIEFDRYHTVLRAAQNVAFSKRQAQVLVGGQRRLERLVAEDRIRAIKTTDKQNGRWECNGSDVLRYTIDPNFNH</sequence>
<dbReference type="EMBL" id="FQZN01000010">
    <property type="protein sequence ID" value="SHI88444.1"/>
    <property type="molecule type" value="Genomic_DNA"/>
</dbReference>
<dbReference type="Proteomes" id="UP000184192">
    <property type="component" value="Unassembled WGS sequence"/>
</dbReference>